<dbReference type="EMBL" id="JAAIYO010000005">
    <property type="protein sequence ID" value="MBE4750384.1"/>
    <property type="molecule type" value="Genomic_DNA"/>
</dbReference>
<dbReference type="Gene3D" id="1.10.287.130">
    <property type="match status" value="1"/>
</dbReference>
<dbReference type="PROSITE" id="PS50113">
    <property type="entry name" value="PAC"/>
    <property type="match status" value="1"/>
</dbReference>
<gene>
    <name evidence="17" type="ORF">G4177_19640</name>
</gene>
<accession>A0ABR9PR92</accession>
<evidence type="ECO:0000256" key="10">
    <source>
        <dbReference type="ARBA" id="ARBA00022989"/>
    </source>
</evidence>
<keyword evidence="6 14" id="KW-0812">Transmembrane</keyword>
<dbReference type="Pfam" id="PF01590">
    <property type="entry name" value="GAF"/>
    <property type="match status" value="1"/>
</dbReference>
<dbReference type="SUPFAM" id="SSF55874">
    <property type="entry name" value="ATPase domain of HSP90 chaperone/DNA topoisomerase II/histidine kinase"/>
    <property type="match status" value="1"/>
</dbReference>
<evidence type="ECO:0000256" key="8">
    <source>
        <dbReference type="ARBA" id="ARBA00022777"/>
    </source>
</evidence>
<feature type="transmembrane region" description="Helical" evidence="14">
    <location>
        <begin position="115"/>
        <end position="134"/>
    </location>
</feature>
<feature type="domain" description="PAC" evidence="16">
    <location>
        <begin position="235"/>
        <end position="289"/>
    </location>
</feature>
<sequence length="720" mass="78854">MPAPSTSASRAPLPPPAPSLVPASSQTSGALPAHEGSRLLRYGLAVASVALAFAVQQGLWSFTHGMPFLAFFAAVMFSGWRGGWGPGLVATGLSLVTVDYFFLTPVHTWKVLPGALFQLSLFLALSLFVTMLNARLRKANAERATLLERERAARAAAEYERTRLRELFMHAPAHLAIFRGPDHLFELSNPLNSAMLGNPDLLGKPAREVGTKEEAERISRLLDTIYATGEPFQGKEIPLQLKQPDGSVREYYFDVTYTPTHDTQGRVDGVAGFGFDVTAHVKARARAEQLARELSHNEEHLRLLAGASSFLATSLDYEATLHNVVRLAVPTLADWCIVDMAMEDGTYKRMEVAHARTESEALAERLRTPPPEACCFPVTGAGALLLKGQAFFVEDVTDAALLKLTEDPGWMELLRSLRLRSFAVVPLVARERTLGVISFATSHASGRHYTMADLPFLQELANRAALSMENARLYREAREAVRLRDEFLSIASHELKTPLTPLNLKLQSLRREMDRTPGPVSRALVESYLEVGTRQLKKLAELVNDLLDVSRIASGRMSLNSGRVDLAELVRDVVASYEGPAARAGSVLRVEGVDAVIEGWWDRPRLEQVVVNLVDNAIKYGQGRPIDIRLETRDGHAVLTVRDQGIGIAAESLPRLFGRFERAVSERHYGGLGLGLYITRTLVEAMGGTVRVESQLGQGAVFTVDLPLRAEQPAGLPAPS</sequence>
<dbReference type="CDD" id="cd00082">
    <property type="entry name" value="HisKA"/>
    <property type="match status" value="1"/>
</dbReference>
<dbReference type="InterPro" id="IPR025201">
    <property type="entry name" value="KdpD_TM"/>
</dbReference>
<evidence type="ECO:0000313" key="18">
    <source>
        <dbReference type="Proteomes" id="UP001516472"/>
    </source>
</evidence>
<keyword evidence="5" id="KW-0808">Transferase</keyword>
<dbReference type="Pfam" id="PF13493">
    <property type="entry name" value="DUF4118"/>
    <property type="match status" value="1"/>
</dbReference>
<keyword evidence="9" id="KW-0067">ATP-binding</keyword>
<keyword evidence="8" id="KW-0418">Kinase</keyword>
<dbReference type="InterPro" id="IPR035965">
    <property type="entry name" value="PAS-like_dom_sf"/>
</dbReference>
<evidence type="ECO:0000256" key="5">
    <source>
        <dbReference type="ARBA" id="ARBA00022679"/>
    </source>
</evidence>
<dbReference type="Pfam" id="PF00512">
    <property type="entry name" value="HisKA"/>
    <property type="match status" value="1"/>
</dbReference>
<evidence type="ECO:0000259" key="15">
    <source>
        <dbReference type="PROSITE" id="PS50109"/>
    </source>
</evidence>
<dbReference type="SMART" id="SM00388">
    <property type="entry name" value="HisKA"/>
    <property type="match status" value="1"/>
</dbReference>
<evidence type="ECO:0000256" key="12">
    <source>
        <dbReference type="ARBA" id="ARBA00023136"/>
    </source>
</evidence>
<evidence type="ECO:0000256" key="1">
    <source>
        <dbReference type="ARBA" id="ARBA00000085"/>
    </source>
</evidence>
<comment type="subcellular location">
    <subcellularLocation>
        <location evidence="2">Membrane</location>
        <topology evidence="2">Multi-pass membrane protein</topology>
    </subcellularLocation>
</comment>
<keyword evidence="4" id="KW-0597">Phosphoprotein</keyword>
<dbReference type="PANTHER" id="PTHR43547:SF2">
    <property type="entry name" value="HYBRID SIGNAL TRANSDUCTION HISTIDINE KINASE C"/>
    <property type="match status" value="1"/>
</dbReference>
<feature type="compositionally biased region" description="Low complexity" evidence="13">
    <location>
        <begin position="1"/>
        <end position="11"/>
    </location>
</feature>
<evidence type="ECO:0000256" key="4">
    <source>
        <dbReference type="ARBA" id="ARBA00022553"/>
    </source>
</evidence>
<evidence type="ECO:0000256" key="7">
    <source>
        <dbReference type="ARBA" id="ARBA00022741"/>
    </source>
</evidence>
<keyword evidence="18" id="KW-1185">Reference proteome</keyword>
<evidence type="ECO:0000256" key="14">
    <source>
        <dbReference type="SAM" id="Phobius"/>
    </source>
</evidence>
<dbReference type="Pfam" id="PF08448">
    <property type="entry name" value="PAS_4"/>
    <property type="match status" value="1"/>
</dbReference>
<keyword evidence="10 14" id="KW-1133">Transmembrane helix</keyword>
<reference evidence="17 18" key="1">
    <citation type="submission" date="2020-02" db="EMBL/GenBank/DDBJ databases">
        <authorList>
            <person name="Babadi Z.K."/>
            <person name="Risdian C."/>
            <person name="Ebrahimipour G.H."/>
            <person name="Wink J."/>
        </authorList>
    </citation>
    <scope>NUCLEOTIDE SEQUENCE [LARGE SCALE GENOMIC DNA]</scope>
    <source>
        <strain evidence="17 18">ZKHCc1 1396</strain>
    </source>
</reference>
<dbReference type="PRINTS" id="PR00344">
    <property type="entry name" value="BCTRLSENSOR"/>
</dbReference>
<dbReference type="InterPro" id="IPR000700">
    <property type="entry name" value="PAS-assoc_C"/>
</dbReference>
<dbReference type="Gene3D" id="1.20.120.620">
    <property type="entry name" value="Backbone structure of the membrane domain of e. Coli histidine kinase receptor kdpd"/>
    <property type="match status" value="1"/>
</dbReference>
<dbReference type="InterPro" id="IPR003018">
    <property type="entry name" value="GAF"/>
</dbReference>
<dbReference type="InterPro" id="IPR013656">
    <property type="entry name" value="PAS_4"/>
</dbReference>
<feature type="domain" description="Histidine kinase" evidence="15">
    <location>
        <begin position="490"/>
        <end position="710"/>
    </location>
</feature>
<feature type="transmembrane region" description="Helical" evidence="14">
    <location>
        <begin position="39"/>
        <end position="56"/>
    </location>
</feature>
<dbReference type="InterPro" id="IPR036890">
    <property type="entry name" value="HATPase_C_sf"/>
</dbReference>
<name>A0ABR9PR92_9BACT</name>
<dbReference type="SMART" id="SM00387">
    <property type="entry name" value="HATPase_c"/>
    <property type="match status" value="1"/>
</dbReference>
<dbReference type="EC" id="2.7.13.3" evidence="3"/>
<keyword evidence="11" id="KW-0902">Two-component regulatory system</keyword>
<dbReference type="Gene3D" id="3.30.450.20">
    <property type="entry name" value="PAS domain"/>
    <property type="match status" value="1"/>
</dbReference>
<protein>
    <recommendedName>
        <fullName evidence="3">histidine kinase</fullName>
        <ecNumber evidence="3">2.7.13.3</ecNumber>
    </recommendedName>
</protein>
<feature type="region of interest" description="Disordered" evidence="13">
    <location>
        <begin position="1"/>
        <end position="29"/>
    </location>
</feature>
<dbReference type="InterPro" id="IPR003594">
    <property type="entry name" value="HATPase_dom"/>
</dbReference>
<keyword evidence="12 14" id="KW-0472">Membrane</keyword>
<dbReference type="PROSITE" id="PS50109">
    <property type="entry name" value="HIS_KIN"/>
    <property type="match status" value="1"/>
</dbReference>
<feature type="transmembrane region" description="Helical" evidence="14">
    <location>
        <begin position="87"/>
        <end position="103"/>
    </location>
</feature>
<comment type="caution">
    <text evidence="17">The sequence shown here is derived from an EMBL/GenBank/DDBJ whole genome shotgun (WGS) entry which is preliminary data.</text>
</comment>
<dbReference type="InterPro" id="IPR029016">
    <property type="entry name" value="GAF-like_dom_sf"/>
</dbReference>
<evidence type="ECO:0000256" key="6">
    <source>
        <dbReference type="ARBA" id="ARBA00022692"/>
    </source>
</evidence>
<dbReference type="SUPFAM" id="SSF55781">
    <property type="entry name" value="GAF domain-like"/>
    <property type="match status" value="1"/>
</dbReference>
<evidence type="ECO:0000256" key="9">
    <source>
        <dbReference type="ARBA" id="ARBA00022840"/>
    </source>
</evidence>
<organism evidence="17 18">
    <name type="scientific">Corallococcus soli</name>
    <dbReference type="NCBI Taxonomy" id="2710757"/>
    <lineage>
        <taxon>Bacteria</taxon>
        <taxon>Pseudomonadati</taxon>
        <taxon>Myxococcota</taxon>
        <taxon>Myxococcia</taxon>
        <taxon>Myxococcales</taxon>
        <taxon>Cystobacterineae</taxon>
        <taxon>Myxococcaceae</taxon>
        <taxon>Corallococcus</taxon>
    </lineage>
</organism>
<evidence type="ECO:0000256" key="13">
    <source>
        <dbReference type="SAM" id="MobiDB-lite"/>
    </source>
</evidence>
<dbReference type="RefSeq" id="WP_193349852.1">
    <property type="nucleotide sequence ID" value="NZ_JAAIYO010000005.1"/>
</dbReference>
<evidence type="ECO:0000259" key="16">
    <source>
        <dbReference type="PROSITE" id="PS50113"/>
    </source>
</evidence>
<dbReference type="Gene3D" id="3.30.450.40">
    <property type="match status" value="1"/>
</dbReference>
<dbReference type="InterPro" id="IPR005467">
    <property type="entry name" value="His_kinase_dom"/>
</dbReference>
<proteinExistence type="predicted"/>
<evidence type="ECO:0000313" key="17">
    <source>
        <dbReference type="EMBL" id="MBE4750384.1"/>
    </source>
</evidence>
<dbReference type="InterPro" id="IPR004358">
    <property type="entry name" value="Sig_transdc_His_kin-like_C"/>
</dbReference>
<dbReference type="SUPFAM" id="SSF47384">
    <property type="entry name" value="Homodimeric domain of signal transducing histidine kinase"/>
    <property type="match status" value="1"/>
</dbReference>
<dbReference type="Proteomes" id="UP001516472">
    <property type="component" value="Unassembled WGS sequence"/>
</dbReference>
<dbReference type="PANTHER" id="PTHR43547">
    <property type="entry name" value="TWO-COMPONENT HISTIDINE KINASE"/>
    <property type="match status" value="1"/>
</dbReference>
<dbReference type="InterPro" id="IPR038318">
    <property type="entry name" value="KdpD_sf"/>
</dbReference>
<dbReference type="InterPro" id="IPR036097">
    <property type="entry name" value="HisK_dim/P_sf"/>
</dbReference>
<dbReference type="Pfam" id="PF02518">
    <property type="entry name" value="HATPase_c"/>
    <property type="match status" value="1"/>
</dbReference>
<evidence type="ECO:0000256" key="11">
    <source>
        <dbReference type="ARBA" id="ARBA00023012"/>
    </source>
</evidence>
<dbReference type="SUPFAM" id="SSF55785">
    <property type="entry name" value="PYP-like sensor domain (PAS domain)"/>
    <property type="match status" value="1"/>
</dbReference>
<dbReference type="Gene3D" id="3.30.565.10">
    <property type="entry name" value="Histidine kinase-like ATPase, C-terminal domain"/>
    <property type="match status" value="1"/>
</dbReference>
<dbReference type="InterPro" id="IPR003661">
    <property type="entry name" value="HisK_dim/P_dom"/>
</dbReference>
<evidence type="ECO:0000256" key="3">
    <source>
        <dbReference type="ARBA" id="ARBA00012438"/>
    </source>
</evidence>
<dbReference type="SMART" id="SM00065">
    <property type="entry name" value="GAF"/>
    <property type="match status" value="1"/>
</dbReference>
<comment type="catalytic activity">
    <reaction evidence="1">
        <text>ATP + protein L-histidine = ADP + protein N-phospho-L-histidine.</text>
        <dbReference type="EC" id="2.7.13.3"/>
    </reaction>
</comment>
<evidence type="ECO:0000256" key="2">
    <source>
        <dbReference type="ARBA" id="ARBA00004141"/>
    </source>
</evidence>
<keyword evidence="7" id="KW-0547">Nucleotide-binding</keyword>